<protein>
    <recommendedName>
        <fullName evidence="1">Phosphatidic acid phosphatase type 2/haloperoxidase domain-containing protein</fullName>
    </recommendedName>
</protein>
<keyword evidence="3" id="KW-1185">Reference proteome</keyword>
<dbReference type="SUPFAM" id="SSF48317">
    <property type="entry name" value="Acid phosphatase/Vanadium-dependent haloperoxidase"/>
    <property type="match status" value="1"/>
</dbReference>
<dbReference type="KEGG" id="fki:FK004_14110"/>
<evidence type="ECO:0000313" key="3">
    <source>
        <dbReference type="Proteomes" id="UP000244677"/>
    </source>
</evidence>
<feature type="domain" description="Phosphatidic acid phosphatase type 2/haloperoxidase" evidence="1">
    <location>
        <begin position="54"/>
        <end position="154"/>
    </location>
</feature>
<dbReference type="AlphaFoldDB" id="A0A2S1LR98"/>
<evidence type="ECO:0000259" key="1">
    <source>
        <dbReference type="SMART" id="SM00014"/>
    </source>
</evidence>
<accession>A0A2S1LR98</accession>
<dbReference type="InterPro" id="IPR036938">
    <property type="entry name" value="PAP2/HPO_sf"/>
</dbReference>
<name>A0A2S1LR98_9FLAO</name>
<organism evidence="2 3">
    <name type="scientific">Flavobacterium kingsejongi</name>
    <dbReference type="NCBI Taxonomy" id="1678728"/>
    <lineage>
        <taxon>Bacteria</taxon>
        <taxon>Pseudomonadati</taxon>
        <taxon>Bacteroidota</taxon>
        <taxon>Flavobacteriia</taxon>
        <taxon>Flavobacteriales</taxon>
        <taxon>Flavobacteriaceae</taxon>
        <taxon>Flavobacterium</taxon>
    </lineage>
</organism>
<evidence type="ECO:0000313" key="2">
    <source>
        <dbReference type="EMBL" id="AWG26283.1"/>
    </source>
</evidence>
<dbReference type="InterPro" id="IPR000326">
    <property type="entry name" value="PAP2/HPO"/>
</dbReference>
<dbReference type="Pfam" id="PF01569">
    <property type="entry name" value="PAP2"/>
    <property type="match status" value="1"/>
</dbReference>
<sequence>MGKGMKNWMIMLLFVALGKGYAQNKAVETSGDILMLAIPVSALATTLFYEEDNKGTWQFVKVYGTSFVVTQSLKRIIAKDRPEHNGTNAFPSGHSSNAFSGAAFIQRRYGWKVGLPAYALAAYTGWTRIDARKHDGWDVLGGAVIGIGSAYLFATPHEKKTQMDLTFSKTKEGCVVGFIYTF</sequence>
<proteinExistence type="predicted"/>
<dbReference type="EMBL" id="CP020919">
    <property type="protein sequence ID" value="AWG26283.1"/>
    <property type="molecule type" value="Genomic_DNA"/>
</dbReference>
<dbReference type="CDD" id="cd03394">
    <property type="entry name" value="PAP2_like_5"/>
    <property type="match status" value="1"/>
</dbReference>
<dbReference type="Gene3D" id="1.20.144.10">
    <property type="entry name" value="Phosphatidic acid phosphatase type 2/haloperoxidase"/>
    <property type="match status" value="1"/>
</dbReference>
<dbReference type="Proteomes" id="UP000244677">
    <property type="component" value="Chromosome"/>
</dbReference>
<reference evidence="2 3" key="1">
    <citation type="submission" date="2017-04" db="EMBL/GenBank/DDBJ databases">
        <title>Complete genome sequence of Flavobacterium kingsejong AJ004.</title>
        <authorList>
            <person name="Lee P.C."/>
        </authorList>
    </citation>
    <scope>NUCLEOTIDE SEQUENCE [LARGE SCALE GENOMIC DNA]</scope>
    <source>
        <strain evidence="2 3">AJ004</strain>
    </source>
</reference>
<gene>
    <name evidence="2" type="ORF">FK004_14110</name>
</gene>
<dbReference type="SMART" id="SM00014">
    <property type="entry name" value="acidPPc"/>
    <property type="match status" value="1"/>
</dbReference>